<keyword evidence="2" id="KW-0547">Nucleotide-binding</keyword>
<dbReference type="SMART" id="SM00175">
    <property type="entry name" value="RAB"/>
    <property type="match status" value="1"/>
</dbReference>
<dbReference type="PROSITE" id="PS51419">
    <property type="entry name" value="RAB"/>
    <property type="match status" value="1"/>
</dbReference>
<evidence type="ECO:0000313" key="4">
    <source>
        <dbReference type="Proteomes" id="UP000492821"/>
    </source>
</evidence>
<protein>
    <submittedName>
        <fullName evidence="5">Ras-related protein Rab-32</fullName>
    </submittedName>
</protein>
<dbReference type="Proteomes" id="UP000492821">
    <property type="component" value="Unassembled WGS sequence"/>
</dbReference>
<dbReference type="AlphaFoldDB" id="A0A7E4V248"/>
<dbReference type="NCBIfam" id="TIGR00231">
    <property type="entry name" value="small_GTP"/>
    <property type="match status" value="1"/>
</dbReference>
<name>A0A7E4V248_PANRE</name>
<evidence type="ECO:0000313" key="5">
    <source>
        <dbReference type="WBParaSite" id="Pan_g15296.t1"/>
    </source>
</evidence>
<dbReference type="FunFam" id="3.40.50.300:FF:001329">
    <property type="entry name" value="Small GTP-binding protein, putative"/>
    <property type="match status" value="1"/>
</dbReference>
<dbReference type="SMART" id="SM00176">
    <property type="entry name" value="RAN"/>
    <property type="match status" value="1"/>
</dbReference>
<proteinExistence type="inferred from homology"/>
<dbReference type="InterPro" id="IPR005225">
    <property type="entry name" value="Small_GTP-bd"/>
</dbReference>
<dbReference type="PRINTS" id="PR00449">
    <property type="entry name" value="RASTRNSFRMNG"/>
</dbReference>
<reference evidence="4" key="1">
    <citation type="journal article" date="2013" name="Genetics">
        <title>The draft genome and transcriptome of Panagrellus redivivus are shaped by the harsh demands of a free-living lifestyle.</title>
        <authorList>
            <person name="Srinivasan J."/>
            <person name="Dillman A.R."/>
            <person name="Macchietto M.G."/>
            <person name="Heikkinen L."/>
            <person name="Lakso M."/>
            <person name="Fracchia K.M."/>
            <person name="Antoshechkin I."/>
            <person name="Mortazavi A."/>
            <person name="Wong G."/>
            <person name="Sternberg P.W."/>
        </authorList>
    </citation>
    <scope>NUCLEOTIDE SEQUENCE [LARGE SCALE GENOMIC DNA]</scope>
    <source>
        <strain evidence="4">MT8872</strain>
    </source>
</reference>
<evidence type="ECO:0000256" key="1">
    <source>
        <dbReference type="ARBA" id="ARBA00006270"/>
    </source>
</evidence>
<keyword evidence="3" id="KW-0342">GTP-binding</keyword>
<dbReference type="PROSITE" id="PS51417">
    <property type="entry name" value="ARF"/>
    <property type="match status" value="1"/>
</dbReference>
<dbReference type="Gene3D" id="3.40.50.300">
    <property type="entry name" value="P-loop containing nucleotide triphosphate hydrolases"/>
    <property type="match status" value="1"/>
</dbReference>
<dbReference type="Pfam" id="PF00071">
    <property type="entry name" value="Ras"/>
    <property type="match status" value="1"/>
</dbReference>
<dbReference type="WBParaSite" id="Pan_g15296.t1">
    <property type="protein sequence ID" value="Pan_g15296.t1"/>
    <property type="gene ID" value="Pan_g15296"/>
</dbReference>
<accession>A0A7E4V248</accession>
<dbReference type="SMART" id="SM00173">
    <property type="entry name" value="RAS"/>
    <property type="match status" value="1"/>
</dbReference>
<dbReference type="GO" id="GO:0032889">
    <property type="term" value="P:regulation of vacuole fusion, non-autophagic"/>
    <property type="evidence" value="ECO:0007669"/>
    <property type="project" value="TreeGrafter"/>
</dbReference>
<evidence type="ECO:0000256" key="3">
    <source>
        <dbReference type="ARBA" id="ARBA00023134"/>
    </source>
</evidence>
<dbReference type="SMART" id="SM00174">
    <property type="entry name" value="RHO"/>
    <property type="match status" value="1"/>
</dbReference>
<comment type="similarity">
    <text evidence="1">Belongs to the small GTPase superfamily. Rab family.</text>
</comment>
<dbReference type="PANTHER" id="PTHR47981:SF20">
    <property type="entry name" value="RAS-RELATED PROTEIN RAB-7A"/>
    <property type="match status" value="1"/>
</dbReference>
<dbReference type="GO" id="GO:0045335">
    <property type="term" value="C:phagocytic vesicle"/>
    <property type="evidence" value="ECO:0007669"/>
    <property type="project" value="TreeGrafter"/>
</dbReference>
<dbReference type="GO" id="GO:0005770">
    <property type="term" value="C:late endosome"/>
    <property type="evidence" value="ECO:0007669"/>
    <property type="project" value="TreeGrafter"/>
</dbReference>
<dbReference type="PANTHER" id="PTHR47981">
    <property type="entry name" value="RAB FAMILY"/>
    <property type="match status" value="1"/>
</dbReference>
<organism evidence="4 5">
    <name type="scientific">Panagrellus redivivus</name>
    <name type="common">Microworm</name>
    <dbReference type="NCBI Taxonomy" id="6233"/>
    <lineage>
        <taxon>Eukaryota</taxon>
        <taxon>Metazoa</taxon>
        <taxon>Ecdysozoa</taxon>
        <taxon>Nematoda</taxon>
        <taxon>Chromadorea</taxon>
        <taxon>Rhabditida</taxon>
        <taxon>Tylenchina</taxon>
        <taxon>Panagrolaimomorpha</taxon>
        <taxon>Panagrolaimoidea</taxon>
        <taxon>Panagrolaimidae</taxon>
        <taxon>Panagrellus</taxon>
    </lineage>
</organism>
<dbReference type="GO" id="GO:0005773">
    <property type="term" value="C:vacuole"/>
    <property type="evidence" value="ECO:0007669"/>
    <property type="project" value="TreeGrafter"/>
</dbReference>
<evidence type="ECO:0000256" key="2">
    <source>
        <dbReference type="ARBA" id="ARBA00022741"/>
    </source>
</evidence>
<dbReference type="GO" id="GO:0003924">
    <property type="term" value="F:GTPase activity"/>
    <property type="evidence" value="ECO:0007669"/>
    <property type="project" value="InterPro"/>
</dbReference>
<sequence>MMSSPPSLRKPILKVIVLGDSGVGKTSLVEQFVNRRFKDRHVETIGMDILSKAVTVGGTDAKLEIWDTAGQERFRSIAHNYYRGADCCVLVLDLTRHKSLSNLENWQEEFLYRSDVNYDNDFPFVVLANKLDAENLRTVSDYEIKKVCKKLGNLPFFYVSSKDVESVDKAFAKISELSLAHSLKELRSLPDIASLTGKEVAVTGYNWFNWCPLL</sequence>
<dbReference type="GO" id="GO:0005525">
    <property type="term" value="F:GTP binding"/>
    <property type="evidence" value="ECO:0007669"/>
    <property type="project" value="UniProtKB-KW"/>
</dbReference>
<reference evidence="5" key="2">
    <citation type="submission" date="2020-10" db="UniProtKB">
        <authorList>
            <consortium name="WormBaseParasite"/>
        </authorList>
    </citation>
    <scope>IDENTIFICATION</scope>
</reference>
<dbReference type="PROSITE" id="PS51421">
    <property type="entry name" value="RAS"/>
    <property type="match status" value="1"/>
</dbReference>
<dbReference type="InterPro" id="IPR027417">
    <property type="entry name" value="P-loop_NTPase"/>
</dbReference>
<dbReference type="InterPro" id="IPR001806">
    <property type="entry name" value="Small_GTPase"/>
</dbReference>
<keyword evidence="4" id="KW-1185">Reference proteome</keyword>
<dbReference type="SUPFAM" id="SSF52540">
    <property type="entry name" value="P-loop containing nucleoside triphosphate hydrolases"/>
    <property type="match status" value="1"/>
</dbReference>